<dbReference type="PANTHER" id="PTHR30386">
    <property type="entry name" value="MEMBRANE FUSION SUBUNIT OF EMRAB-TOLC MULTIDRUG EFFLUX PUMP"/>
    <property type="match status" value="1"/>
</dbReference>
<dbReference type="Pfam" id="PF25994">
    <property type="entry name" value="HH_AprE"/>
    <property type="match status" value="1"/>
</dbReference>
<evidence type="ECO:0000259" key="12">
    <source>
        <dbReference type="Pfam" id="PF25994"/>
    </source>
</evidence>
<feature type="coiled-coil region" evidence="10">
    <location>
        <begin position="193"/>
        <end position="336"/>
    </location>
</feature>
<comment type="similarity">
    <text evidence="2 9">Belongs to the membrane fusion protein (MFP) (TC 8.A.1) family.</text>
</comment>
<dbReference type="NCBIfam" id="TIGR01843">
    <property type="entry name" value="type_I_hlyD"/>
    <property type="match status" value="1"/>
</dbReference>
<dbReference type="Pfam" id="PF26002">
    <property type="entry name" value="Beta-barrel_AprE"/>
    <property type="match status" value="1"/>
</dbReference>
<feature type="domain" description="AprE-like beta-barrel" evidence="13">
    <location>
        <begin position="371"/>
        <end position="459"/>
    </location>
</feature>
<evidence type="ECO:0000256" key="3">
    <source>
        <dbReference type="ARBA" id="ARBA00022448"/>
    </source>
</evidence>
<dbReference type="KEGG" id="hhk:HH1059_12440"/>
<evidence type="ECO:0000256" key="9">
    <source>
        <dbReference type="RuleBase" id="RU365093"/>
    </source>
</evidence>
<dbReference type="Gene3D" id="2.40.30.170">
    <property type="match status" value="1"/>
</dbReference>
<keyword evidence="5 9" id="KW-0997">Cell inner membrane</keyword>
<dbReference type="RefSeq" id="WP_096409299.1">
    <property type="nucleotide sequence ID" value="NZ_AP017372.2"/>
</dbReference>
<evidence type="ECO:0000259" key="13">
    <source>
        <dbReference type="Pfam" id="PF26002"/>
    </source>
</evidence>
<evidence type="ECO:0000256" key="8">
    <source>
        <dbReference type="ARBA" id="ARBA00023136"/>
    </source>
</evidence>
<keyword evidence="15" id="KW-1185">Reference proteome</keyword>
<evidence type="ECO:0000256" key="1">
    <source>
        <dbReference type="ARBA" id="ARBA00004377"/>
    </source>
</evidence>
<proteinExistence type="inferred from homology"/>
<dbReference type="GO" id="GO:0005886">
    <property type="term" value="C:plasma membrane"/>
    <property type="evidence" value="ECO:0007669"/>
    <property type="project" value="UniProtKB-SubCell"/>
</dbReference>
<feature type="transmembrane region" description="Helical" evidence="9">
    <location>
        <begin position="64"/>
        <end position="83"/>
    </location>
</feature>
<evidence type="ECO:0000256" key="7">
    <source>
        <dbReference type="ARBA" id="ARBA00022989"/>
    </source>
</evidence>
<evidence type="ECO:0000256" key="2">
    <source>
        <dbReference type="ARBA" id="ARBA00009477"/>
    </source>
</evidence>
<dbReference type="PRINTS" id="PR01490">
    <property type="entry name" value="RTXTOXIND"/>
</dbReference>
<dbReference type="InterPro" id="IPR010129">
    <property type="entry name" value="T1SS_HlyD"/>
</dbReference>
<evidence type="ECO:0000256" key="6">
    <source>
        <dbReference type="ARBA" id="ARBA00022692"/>
    </source>
</evidence>
<dbReference type="InterPro" id="IPR050739">
    <property type="entry name" value="MFP"/>
</dbReference>
<keyword evidence="7 9" id="KW-1133">Transmembrane helix</keyword>
<dbReference type="PANTHER" id="PTHR30386:SF17">
    <property type="entry name" value="ALKALINE PROTEASE SECRETION PROTEIN APRE"/>
    <property type="match status" value="1"/>
</dbReference>
<comment type="subcellular location">
    <subcellularLocation>
        <location evidence="1 9">Cell inner membrane</location>
        <topology evidence="1 9">Single-pass membrane protein</topology>
    </subcellularLocation>
</comment>
<protein>
    <recommendedName>
        <fullName evidence="9">Membrane fusion protein (MFP) family protein</fullName>
    </recommendedName>
</protein>
<feature type="compositionally biased region" description="Basic and acidic residues" evidence="11">
    <location>
        <begin position="1"/>
        <end position="22"/>
    </location>
</feature>
<name>A0A110B756_HALHR</name>
<feature type="region of interest" description="Disordered" evidence="11">
    <location>
        <begin position="1"/>
        <end position="57"/>
    </location>
</feature>
<evidence type="ECO:0000256" key="4">
    <source>
        <dbReference type="ARBA" id="ARBA00022475"/>
    </source>
</evidence>
<feature type="compositionally biased region" description="Polar residues" evidence="11">
    <location>
        <begin position="24"/>
        <end position="36"/>
    </location>
</feature>
<sequence>MSRHDDNHQDNQDHDHERDDRLPPQQNTASRGSEQAHNGEYLPASAEGGSASSQPPTNDRWPRLFGFIVILIAFGGVGGWASFAKIDGAVVAQGTVTVDSYRQTVQHLEGGIVERLHVRDGDVVERGDLLIQLDETQARAEYLMNWSRYISALARQSRLEAEIEGLEEIEFAEQVLSSAEQSERTQQVKRAQRREFETRRDAMEGEVDVLNQRIEQLGENIAGMQAQREAKLRGIESLEEEIETKERLVEREAIPSSELRPLERELAAMEGEVGELQASIASARVEIGETRLQIIQTERDFHREVAAELRETSDQVDELEEELQALEDRLARKQIVAPVDGEVVNMQVHARRAVIQGGEPVLDLVPEDEPLILEGQVEPQDVDNVYPGMSADVRFTAFSFRRTPVISGEITFVSADRIEPENEEPYYKVRAMVTDEELAKLGDVSLRPGMPADIMIKTGERTPVQYLAKPITDALARSFRED</sequence>
<dbReference type="OrthoDB" id="9775513at2"/>
<accession>A0A110B756</accession>
<evidence type="ECO:0000256" key="11">
    <source>
        <dbReference type="SAM" id="MobiDB-lite"/>
    </source>
</evidence>
<evidence type="ECO:0000313" key="15">
    <source>
        <dbReference type="Proteomes" id="UP000218890"/>
    </source>
</evidence>
<dbReference type="EMBL" id="AP017372">
    <property type="protein sequence ID" value="BAU57943.1"/>
    <property type="molecule type" value="Genomic_DNA"/>
</dbReference>
<dbReference type="GO" id="GO:0015031">
    <property type="term" value="P:protein transport"/>
    <property type="evidence" value="ECO:0007669"/>
    <property type="project" value="InterPro"/>
</dbReference>
<keyword evidence="3 9" id="KW-0813">Transport</keyword>
<organism evidence="14 15">
    <name type="scientific">Halorhodospira halochloris</name>
    <name type="common">Ectothiorhodospira halochloris</name>
    <dbReference type="NCBI Taxonomy" id="1052"/>
    <lineage>
        <taxon>Bacteria</taxon>
        <taxon>Pseudomonadati</taxon>
        <taxon>Pseudomonadota</taxon>
        <taxon>Gammaproteobacteria</taxon>
        <taxon>Chromatiales</taxon>
        <taxon>Ectothiorhodospiraceae</taxon>
        <taxon>Halorhodospira</taxon>
    </lineage>
</organism>
<dbReference type="AlphaFoldDB" id="A0A110B756"/>
<reference evidence="14" key="1">
    <citation type="submission" date="2016-02" db="EMBL/GenBank/DDBJ databases">
        <title>Halorhodospira halochloris DSM-1059 complete genome, version 2.</title>
        <authorList>
            <person name="Tsukatani Y."/>
        </authorList>
    </citation>
    <scope>NUCLEOTIDE SEQUENCE</scope>
    <source>
        <strain evidence="14">DSM 1059</strain>
    </source>
</reference>
<evidence type="ECO:0000256" key="5">
    <source>
        <dbReference type="ARBA" id="ARBA00022519"/>
    </source>
</evidence>
<dbReference type="InterPro" id="IPR058781">
    <property type="entry name" value="HH_AprE-like"/>
</dbReference>
<dbReference type="InterPro" id="IPR058982">
    <property type="entry name" value="Beta-barrel_AprE"/>
</dbReference>
<keyword evidence="10" id="KW-0175">Coiled coil</keyword>
<feature type="domain" description="AprE-like long alpha-helical hairpin" evidence="12">
    <location>
        <begin position="138"/>
        <end position="329"/>
    </location>
</feature>
<dbReference type="Proteomes" id="UP000218890">
    <property type="component" value="Chromosome"/>
</dbReference>
<evidence type="ECO:0000256" key="10">
    <source>
        <dbReference type="SAM" id="Coils"/>
    </source>
</evidence>
<keyword evidence="6 9" id="KW-0812">Transmembrane</keyword>
<keyword evidence="4 9" id="KW-1003">Cell membrane</keyword>
<gene>
    <name evidence="14" type="ORF">HH1059_12440</name>
</gene>
<keyword evidence="8 9" id="KW-0472">Membrane</keyword>
<evidence type="ECO:0000313" key="14">
    <source>
        <dbReference type="EMBL" id="BAU57943.1"/>
    </source>
</evidence>